<sequence>MTIKDLYISEMITHMASLGKKAKVTIDGVEKEFNIFKTLIKGKTFKHLIYLTNDIGKITDAKLLDIQGRELQTESFNVTKGPDGFTIVFVVTIEVKEG</sequence>
<evidence type="ECO:0000313" key="2">
    <source>
        <dbReference type="Proteomes" id="UP001342826"/>
    </source>
</evidence>
<evidence type="ECO:0000313" key="1">
    <source>
        <dbReference type="EMBL" id="MED4399763.1"/>
    </source>
</evidence>
<reference evidence="1 2" key="1">
    <citation type="submission" date="2023-03" db="EMBL/GenBank/DDBJ databases">
        <title>Bacillus Genome Sequencing.</title>
        <authorList>
            <person name="Dunlap C."/>
        </authorList>
    </citation>
    <scope>NUCLEOTIDE SEQUENCE [LARGE SCALE GENOMIC DNA]</scope>
    <source>
        <strain evidence="1 2">NRS-1717</strain>
    </source>
</reference>
<gene>
    <name evidence="1" type="ORF">P9271_00115</name>
</gene>
<proteinExistence type="predicted"/>
<name>A0ABU6NT43_9BACI</name>
<accession>A0ABU6NT43</accession>
<dbReference type="Proteomes" id="UP001342826">
    <property type="component" value="Unassembled WGS sequence"/>
</dbReference>
<protein>
    <submittedName>
        <fullName evidence="1">Uncharacterized protein</fullName>
    </submittedName>
</protein>
<keyword evidence="2" id="KW-1185">Reference proteome</keyword>
<organism evidence="1 2">
    <name type="scientific">Metabacillus fastidiosus</name>
    <dbReference type="NCBI Taxonomy" id="1458"/>
    <lineage>
        <taxon>Bacteria</taxon>
        <taxon>Bacillati</taxon>
        <taxon>Bacillota</taxon>
        <taxon>Bacilli</taxon>
        <taxon>Bacillales</taxon>
        <taxon>Bacillaceae</taxon>
        <taxon>Metabacillus</taxon>
    </lineage>
</organism>
<dbReference type="RefSeq" id="WP_328014484.1">
    <property type="nucleotide sequence ID" value="NZ_JARTFS010000001.1"/>
</dbReference>
<comment type="caution">
    <text evidence="1">The sequence shown here is derived from an EMBL/GenBank/DDBJ whole genome shotgun (WGS) entry which is preliminary data.</text>
</comment>
<dbReference type="EMBL" id="JARTFS010000001">
    <property type="protein sequence ID" value="MED4399763.1"/>
    <property type="molecule type" value="Genomic_DNA"/>
</dbReference>